<proteinExistence type="predicted"/>
<sequence length="53" mass="5876">MEAILISECQLQYFLCVLSLSYKVCVLQSLTGFPIASLICTGRNIPLQAKQIN</sequence>
<gene>
    <name evidence="1" type="ORF">PAHAL_4G122200</name>
</gene>
<dbReference type="Proteomes" id="UP000243499">
    <property type="component" value="Chromosome 4"/>
</dbReference>
<evidence type="ECO:0000313" key="1">
    <source>
        <dbReference type="EMBL" id="PAN23836.1"/>
    </source>
</evidence>
<dbReference type="Gramene" id="PAN23836">
    <property type="protein sequence ID" value="PAN23836"/>
    <property type="gene ID" value="PAHAL_4G122200"/>
</dbReference>
<dbReference type="EMBL" id="CM008049">
    <property type="protein sequence ID" value="PAN23836.1"/>
    <property type="molecule type" value="Genomic_DNA"/>
</dbReference>
<organism evidence="1">
    <name type="scientific">Panicum hallii</name>
    <dbReference type="NCBI Taxonomy" id="206008"/>
    <lineage>
        <taxon>Eukaryota</taxon>
        <taxon>Viridiplantae</taxon>
        <taxon>Streptophyta</taxon>
        <taxon>Embryophyta</taxon>
        <taxon>Tracheophyta</taxon>
        <taxon>Spermatophyta</taxon>
        <taxon>Magnoliopsida</taxon>
        <taxon>Liliopsida</taxon>
        <taxon>Poales</taxon>
        <taxon>Poaceae</taxon>
        <taxon>PACMAD clade</taxon>
        <taxon>Panicoideae</taxon>
        <taxon>Panicodae</taxon>
        <taxon>Paniceae</taxon>
        <taxon>Panicinae</taxon>
        <taxon>Panicum</taxon>
        <taxon>Panicum sect. Panicum</taxon>
    </lineage>
</organism>
<accession>A0A2S3HIV7</accession>
<name>A0A2S3HIV7_9POAL</name>
<reference evidence="1" key="1">
    <citation type="submission" date="2018-04" db="EMBL/GenBank/DDBJ databases">
        <title>WGS assembly of Panicum hallii.</title>
        <authorList>
            <person name="Lovell J."/>
            <person name="Jenkins J."/>
            <person name="Lowry D."/>
            <person name="Mamidi S."/>
            <person name="Sreedasyam A."/>
            <person name="Weng X."/>
            <person name="Barry K."/>
            <person name="Bonette J."/>
            <person name="Campitelli B."/>
            <person name="Daum C."/>
            <person name="Gordon S."/>
            <person name="Gould B."/>
            <person name="Lipzen A."/>
            <person name="Macqueen A."/>
            <person name="Palacio-Mejia J."/>
            <person name="Plott C."/>
            <person name="Shakirov E."/>
            <person name="Shu S."/>
            <person name="Yoshinaga Y."/>
            <person name="Zane M."/>
            <person name="Rokhsar D."/>
            <person name="Grimwood J."/>
            <person name="Schmutz J."/>
            <person name="Juenger T."/>
        </authorList>
    </citation>
    <scope>NUCLEOTIDE SEQUENCE [LARGE SCALE GENOMIC DNA]</scope>
    <source>
        <strain evidence="1">FIL2</strain>
    </source>
</reference>
<protein>
    <submittedName>
        <fullName evidence="1">Uncharacterized protein</fullName>
    </submittedName>
</protein>
<dbReference type="AlphaFoldDB" id="A0A2S3HIV7"/>